<dbReference type="Pfam" id="PF24391">
    <property type="entry name" value="HD-CE"/>
    <property type="match status" value="1"/>
</dbReference>
<evidence type="ECO:0000256" key="2">
    <source>
        <dbReference type="ARBA" id="ARBA00022741"/>
    </source>
</evidence>
<dbReference type="Gene3D" id="3.30.565.10">
    <property type="entry name" value="Histidine kinase-like ATPase, C-terminal domain"/>
    <property type="match status" value="1"/>
</dbReference>
<name>A0ABW2FEQ9_9BACL</name>
<comment type="caution">
    <text evidence="6">The sequence shown here is derived from an EMBL/GenBank/DDBJ whole genome shotgun (WGS) entry which is preliminary data.</text>
</comment>
<feature type="domain" description="HD-CE" evidence="5">
    <location>
        <begin position="40"/>
        <end position="323"/>
    </location>
</feature>
<evidence type="ECO:0000256" key="1">
    <source>
        <dbReference type="ARBA" id="ARBA00008239"/>
    </source>
</evidence>
<evidence type="ECO:0000313" key="7">
    <source>
        <dbReference type="Proteomes" id="UP001596378"/>
    </source>
</evidence>
<dbReference type="InterPro" id="IPR001404">
    <property type="entry name" value="Hsp90_fam"/>
</dbReference>
<dbReference type="PANTHER" id="PTHR11528">
    <property type="entry name" value="HEAT SHOCK PROTEIN 90 FAMILY MEMBER"/>
    <property type="match status" value="1"/>
</dbReference>
<dbReference type="Proteomes" id="UP001596378">
    <property type="component" value="Unassembled WGS sequence"/>
</dbReference>
<dbReference type="InterPro" id="IPR036890">
    <property type="entry name" value="HATPase_C_sf"/>
</dbReference>
<dbReference type="Pfam" id="PF13589">
    <property type="entry name" value="HATPase_c_3"/>
    <property type="match status" value="1"/>
</dbReference>
<keyword evidence="2" id="KW-0547">Nucleotide-binding</keyword>
<evidence type="ECO:0000256" key="3">
    <source>
        <dbReference type="ARBA" id="ARBA00022840"/>
    </source>
</evidence>
<dbReference type="GO" id="GO:0005524">
    <property type="term" value="F:ATP binding"/>
    <property type="evidence" value="ECO:0007669"/>
    <property type="project" value="UniProtKB-KW"/>
</dbReference>
<organism evidence="6 7">
    <name type="scientific">Cohnella cellulosilytica</name>
    <dbReference type="NCBI Taxonomy" id="986710"/>
    <lineage>
        <taxon>Bacteria</taxon>
        <taxon>Bacillati</taxon>
        <taxon>Bacillota</taxon>
        <taxon>Bacilli</taxon>
        <taxon>Bacillales</taxon>
        <taxon>Paenibacillaceae</taxon>
        <taxon>Cohnella</taxon>
    </lineage>
</organism>
<evidence type="ECO:0000256" key="4">
    <source>
        <dbReference type="ARBA" id="ARBA00023186"/>
    </source>
</evidence>
<dbReference type="EMBL" id="JBHTAI010000018">
    <property type="protein sequence ID" value="MFC7151717.1"/>
    <property type="molecule type" value="Genomic_DNA"/>
</dbReference>
<proteinExistence type="inferred from homology"/>
<gene>
    <name evidence="6" type="ORF">ACFQMJ_24525</name>
</gene>
<keyword evidence="3 6" id="KW-0067">ATP-binding</keyword>
<dbReference type="RefSeq" id="WP_378052198.1">
    <property type="nucleotide sequence ID" value="NZ_JBHMDN010000048.1"/>
</dbReference>
<evidence type="ECO:0000259" key="5">
    <source>
        <dbReference type="Pfam" id="PF24391"/>
    </source>
</evidence>
<reference evidence="7" key="1">
    <citation type="journal article" date="2019" name="Int. J. Syst. Evol. Microbiol.">
        <title>The Global Catalogue of Microorganisms (GCM) 10K type strain sequencing project: providing services to taxonomists for standard genome sequencing and annotation.</title>
        <authorList>
            <consortium name="The Broad Institute Genomics Platform"/>
            <consortium name="The Broad Institute Genome Sequencing Center for Infectious Disease"/>
            <person name="Wu L."/>
            <person name="Ma J."/>
        </authorList>
    </citation>
    <scope>NUCLEOTIDE SEQUENCE [LARGE SCALE GENOMIC DNA]</scope>
    <source>
        <strain evidence="7">KCTC 12907</strain>
    </source>
</reference>
<protein>
    <submittedName>
        <fullName evidence="6">ATP-binding protein</fullName>
    </submittedName>
</protein>
<keyword evidence="4" id="KW-0143">Chaperone</keyword>
<dbReference type="SUPFAM" id="SSF55874">
    <property type="entry name" value="ATPase domain of HSP90 chaperone/DNA topoisomerase II/histidine kinase"/>
    <property type="match status" value="1"/>
</dbReference>
<keyword evidence="7" id="KW-1185">Reference proteome</keyword>
<comment type="similarity">
    <text evidence="1">Belongs to the heat shock protein 90 family.</text>
</comment>
<evidence type="ECO:0000313" key="6">
    <source>
        <dbReference type="EMBL" id="MFC7151717.1"/>
    </source>
</evidence>
<accession>A0ABW2FEQ9</accession>
<dbReference type="InterPro" id="IPR056471">
    <property type="entry name" value="HD-CE"/>
</dbReference>
<sequence length="956" mass="111175">MIIPKEFMNILDEHMNLSGIVRSTIAQYELVIKESKLEFFPEYTKHDSSHIEAVLSNARDLIGESLYLLGARDIVVLILSILAHDLGMHITFEGFAKLIQNNKRERIKEIDQYSWEEEWSKYLQESKKWSEEQRQRIFGKKVLVVKKPSQDRNEHSKLDKQFIGEFIRRHHSRMAHEIVIFGFPLANEDYLPFAEGLPYEIKDIIGFIARSHGMNLRSTFSYLLEKHHDYRTPYSIKVIYHMVVLRISDYIHVTSDRAPILYMQNSSFSSPISLLEWSLHQAVKDINQNQEDPETLFVNVRPNNSVEFLKIRALFMDIQNELDVCWAVLGEAYGRYQELNQLKISIRRVRSNLENKWYADSLPYLPEKVRFDSDPEVIKLLVSPLYGGNPSYGVRELIQNAVDACNELKHLYKLRKKRRGYTSEIKVSIFQTGSDYYFQIEDNGIGMSAEVIVNYFCKAGASYRNNNDWKTSFTEDGITQIARSGRFGVGALAAFLLGDRIEVTTKNIDSPKGYSFMASLDDTQIEVNSIARATGTTIRIKINEKVLSELKNQVESNYRSPTDEPAWYAWYVLNEPNFLYELPEDWNREGFNKYYTVIDVKDWRVIQTQKYGSVLWNFDKTHYFHPSLICNGLIISDGYRSDSFYNSYPSMQYMPGVVVLDNEGALPLNLTRDKLDGTGNLPFEKELYQSLILDMLAKLITVKLNTIKFTSETIYFRHPILRAENIVDEDGQRGGSLKEEGSLVLSNRGYCLPYTCNIKKLKTNKMVHIWSKFSQELSFDIYSYLECAMIFDSPLTDSIQMVKNELYEESFIHDFRIDSKRVYLPKQLGLALINGEIKMRRDILNQLKIEKELEQVISITMNNPPPATIDDSFFETKDGLKVDTLIEIFIAPKKFRRFNSNDKEKIEALNKFVEDVLDKCFADEAFIPYELEKRKKRFPRAFDFLAEYIKSDGTCK</sequence>